<dbReference type="InterPro" id="IPR050836">
    <property type="entry name" value="SDS22/Internalin_LRR"/>
</dbReference>
<dbReference type="OrthoDB" id="9802197at2"/>
<sequence>MKRISRIKILAAGGLLCTAIGMSSCGIAERLKSSHTENSKERGAEAERLLEQGDLAGASEQYCEILRQYPRNIKARVGLAKVQTERADFEAAVDTLSLTMMLAPDEREVYETFADLCERSGDVMYGRTLLDLARENNQTWFEHEYVPEAPTADHESGTYSERIRVALSGNSTDEIYYDLETADGKNVEQAKRYHRPILLPRGESTLSVYSVRNGIPSETLKIDYRIDSEPVEILFQDKALETLVKRSLGIVGDQPVTDVDAEMVEKLDCRQLADQEQSEEEKVFRIQNLSDLVWFPNLQFLSLDGYKGITDWSLLADTKIETLRASDCNLSSLEELKDMDDLIDLSVENNLIEDLSPVLKMKSISRLELQNNPTRDLSQLENSKIQVLSLSGNQIGNMEFLTRLKKLRGLTIEGPVEDADFRPLNQLTGLKLLSISGCVIPDGQLDLSGMTELENLTLSNVSLCDVSPVASLEHLKYLDISDNPGITDISSLAALKNLERLYLSGTSVTPEQVEEYRKKMPGCTISQ</sequence>
<dbReference type="Pfam" id="PF23952">
    <property type="entry name" value="LRR_EndoS"/>
    <property type="match status" value="1"/>
</dbReference>
<dbReference type="AlphaFoldDB" id="A0A1I0E958"/>
<dbReference type="PANTHER" id="PTHR46652">
    <property type="entry name" value="LEUCINE-RICH REPEAT AND IQ DOMAIN-CONTAINING PROTEIN 1-RELATED"/>
    <property type="match status" value="1"/>
</dbReference>
<evidence type="ECO:0000313" key="4">
    <source>
        <dbReference type="Proteomes" id="UP000199820"/>
    </source>
</evidence>
<dbReference type="Proteomes" id="UP000199820">
    <property type="component" value="Unassembled WGS sequence"/>
</dbReference>
<dbReference type="InterPro" id="IPR001611">
    <property type="entry name" value="Leu-rich_rpt"/>
</dbReference>
<dbReference type="InterPro" id="IPR032675">
    <property type="entry name" value="LRR_dom_sf"/>
</dbReference>
<dbReference type="PANTHER" id="PTHR46652:SF3">
    <property type="entry name" value="LEUCINE-RICH REPEAT-CONTAINING PROTEIN 9"/>
    <property type="match status" value="1"/>
</dbReference>
<dbReference type="Pfam" id="PF14559">
    <property type="entry name" value="TPR_19"/>
    <property type="match status" value="1"/>
</dbReference>
<evidence type="ECO:0000256" key="1">
    <source>
        <dbReference type="ARBA" id="ARBA00022614"/>
    </source>
</evidence>
<keyword evidence="4" id="KW-1185">Reference proteome</keyword>
<organism evidence="3 4">
    <name type="scientific">[Clostridium] aminophilum</name>
    <dbReference type="NCBI Taxonomy" id="1526"/>
    <lineage>
        <taxon>Bacteria</taxon>
        <taxon>Bacillati</taxon>
        <taxon>Bacillota</taxon>
        <taxon>Clostridia</taxon>
        <taxon>Lachnospirales</taxon>
        <taxon>Lachnospiraceae</taxon>
    </lineage>
</organism>
<keyword evidence="2" id="KW-0677">Repeat</keyword>
<dbReference type="InterPro" id="IPR011990">
    <property type="entry name" value="TPR-like_helical_dom_sf"/>
</dbReference>
<evidence type="ECO:0000313" key="3">
    <source>
        <dbReference type="EMBL" id="SET41766.1"/>
    </source>
</evidence>
<dbReference type="Gene3D" id="1.25.40.10">
    <property type="entry name" value="Tetratricopeptide repeat domain"/>
    <property type="match status" value="1"/>
</dbReference>
<dbReference type="PROSITE" id="PS51257">
    <property type="entry name" value="PROKAR_LIPOPROTEIN"/>
    <property type="match status" value="1"/>
</dbReference>
<dbReference type="SUPFAM" id="SSF52058">
    <property type="entry name" value="L domain-like"/>
    <property type="match status" value="1"/>
</dbReference>
<dbReference type="SUPFAM" id="SSF48452">
    <property type="entry name" value="TPR-like"/>
    <property type="match status" value="1"/>
</dbReference>
<evidence type="ECO:0000256" key="2">
    <source>
        <dbReference type="ARBA" id="ARBA00022737"/>
    </source>
</evidence>
<name>A0A1I0E958_9FIRM</name>
<reference evidence="3 4" key="1">
    <citation type="submission" date="2016-10" db="EMBL/GenBank/DDBJ databases">
        <authorList>
            <person name="de Groot N.N."/>
        </authorList>
    </citation>
    <scope>NUCLEOTIDE SEQUENCE [LARGE SCALE GENOMIC DNA]</scope>
    <source>
        <strain evidence="3 4">KH1P1</strain>
    </source>
</reference>
<accession>A0A1I0E958</accession>
<proteinExistence type="predicted"/>
<dbReference type="Gene3D" id="3.80.10.10">
    <property type="entry name" value="Ribonuclease Inhibitor"/>
    <property type="match status" value="2"/>
</dbReference>
<gene>
    <name evidence="3" type="ORF">SAMN04487771_101730</name>
</gene>
<keyword evidence="1" id="KW-0433">Leucine-rich repeat</keyword>
<protein>
    <submittedName>
        <fullName evidence="3">Tetratricopeptide repeat-containing protein</fullName>
    </submittedName>
</protein>
<dbReference type="EMBL" id="FOIL01000017">
    <property type="protein sequence ID" value="SET41766.1"/>
    <property type="molecule type" value="Genomic_DNA"/>
</dbReference>
<dbReference type="PROSITE" id="PS51450">
    <property type="entry name" value="LRR"/>
    <property type="match status" value="2"/>
</dbReference>